<reference evidence="1 2" key="2">
    <citation type="journal article" date="2022" name="Mol. Ecol. Resour.">
        <title>The genomes of chicory, endive, great burdock and yacon provide insights into Asteraceae paleo-polyploidization history and plant inulin production.</title>
        <authorList>
            <person name="Fan W."/>
            <person name="Wang S."/>
            <person name="Wang H."/>
            <person name="Wang A."/>
            <person name="Jiang F."/>
            <person name="Liu H."/>
            <person name="Zhao H."/>
            <person name="Xu D."/>
            <person name="Zhang Y."/>
        </authorList>
    </citation>
    <scope>NUCLEOTIDE SEQUENCE [LARGE SCALE GENOMIC DNA]</scope>
    <source>
        <strain evidence="2">cv. Niubang</strain>
    </source>
</reference>
<gene>
    <name evidence="1" type="ORF">L6452_08730</name>
</gene>
<evidence type="ECO:0000313" key="1">
    <source>
        <dbReference type="EMBL" id="KAI3746303.1"/>
    </source>
</evidence>
<name>A0ACB9DI07_ARCLA</name>
<evidence type="ECO:0000313" key="2">
    <source>
        <dbReference type="Proteomes" id="UP001055879"/>
    </source>
</evidence>
<protein>
    <submittedName>
        <fullName evidence="1">Uncharacterized protein</fullName>
    </submittedName>
</protein>
<accession>A0ACB9DI07</accession>
<sequence length="91" mass="9976">MLSEDEYQVANRGKLKLEVNEFCMGQISIGSELLLRPKNEGGDDVRPSMASIFDLKNSNVGSNIMMGRGNIKWEQGLDEGILVCSTIVEGV</sequence>
<organism evidence="1 2">
    <name type="scientific">Arctium lappa</name>
    <name type="common">Greater burdock</name>
    <name type="synonym">Lappa major</name>
    <dbReference type="NCBI Taxonomy" id="4217"/>
    <lineage>
        <taxon>Eukaryota</taxon>
        <taxon>Viridiplantae</taxon>
        <taxon>Streptophyta</taxon>
        <taxon>Embryophyta</taxon>
        <taxon>Tracheophyta</taxon>
        <taxon>Spermatophyta</taxon>
        <taxon>Magnoliopsida</taxon>
        <taxon>eudicotyledons</taxon>
        <taxon>Gunneridae</taxon>
        <taxon>Pentapetalae</taxon>
        <taxon>asterids</taxon>
        <taxon>campanulids</taxon>
        <taxon>Asterales</taxon>
        <taxon>Asteraceae</taxon>
        <taxon>Carduoideae</taxon>
        <taxon>Cardueae</taxon>
        <taxon>Arctiinae</taxon>
        <taxon>Arctium</taxon>
    </lineage>
</organism>
<dbReference type="Proteomes" id="UP001055879">
    <property type="component" value="Linkage Group LG03"/>
</dbReference>
<keyword evidence="2" id="KW-1185">Reference proteome</keyword>
<reference evidence="2" key="1">
    <citation type="journal article" date="2022" name="Mol. Ecol. Resour.">
        <title>The genomes of chicory, endive, great burdock and yacon provide insights into Asteraceae palaeo-polyploidization history and plant inulin production.</title>
        <authorList>
            <person name="Fan W."/>
            <person name="Wang S."/>
            <person name="Wang H."/>
            <person name="Wang A."/>
            <person name="Jiang F."/>
            <person name="Liu H."/>
            <person name="Zhao H."/>
            <person name="Xu D."/>
            <person name="Zhang Y."/>
        </authorList>
    </citation>
    <scope>NUCLEOTIDE SEQUENCE [LARGE SCALE GENOMIC DNA]</scope>
    <source>
        <strain evidence="2">cv. Niubang</strain>
    </source>
</reference>
<dbReference type="EMBL" id="CM042049">
    <property type="protein sequence ID" value="KAI3746303.1"/>
    <property type="molecule type" value="Genomic_DNA"/>
</dbReference>
<proteinExistence type="predicted"/>
<comment type="caution">
    <text evidence="1">The sequence shown here is derived from an EMBL/GenBank/DDBJ whole genome shotgun (WGS) entry which is preliminary data.</text>
</comment>